<evidence type="ECO:0000313" key="2">
    <source>
        <dbReference type="EMBL" id="QDT16123.1"/>
    </source>
</evidence>
<sequence length="194" mass="20331">MLPAPPIALRRFGLRRPGLRCLPLLFAAAGLLGSGCVLKPGYVDSTTGRAYAGFAKPACYGTDFCGTHGCLCDLLGVRECDCRRDPYTPPVVAFCSFPGLSAGCRKHPPRMVTTHVHAPMPARYDQFPGHANRFDDRRGAARPGMQAPAAPAPSPLAAPMPLPASIDVPELNEAVQPPGLPPVGPDGIGEGPVN</sequence>
<dbReference type="EMBL" id="CP036265">
    <property type="protein sequence ID" value="QDT16123.1"/>
    <property type="molecule type" value="Genomic_DNA"/>
</dbReference>
<evidence type="ECO:0000256" key="1">
    <source>
        <dbReference type="SAM" id="MobiDB-lite"/>
    </source>
</evidence>
<keyword evidence="3" id="KW-1185">Reference proteome</keyword>
<name>A0A517P9R8_9PLAN</name>
<dbReference type="RefSeq" id="WP_145358995.1">
    <property type="nucleotide sequence ID" value="NZ_CP036265.1"/>
</dbReference>
<gene>
    <name evidence="2" type="ORF">CA12_22210</name>
</gene>
<protein>
    <submittedName>
        <fullName evidence="2">Uncharacterized protein</fullName>
    </submittedName>
</protein>
<feature type="compositionally biased region" description="Pro residues" evidence="1">
    <location>
        <begin position="150"/>
        <end position="162"/>
    </location>
</feature>
<reference evidence="2 3" key="1">
    <citation type="submission" date="2019-02" db="EMBL/GenBank/DDBJ databases">
        <title>Deep-cultivation of Planctomycetes and their phenomic and genomic characterization uncovers novel biology.</title>
        <authorList>
            <person name="Wiegand S."/>
            <person name="Jogler M."/>
            <person name="Boedeker C."/>
            <person name="Pinto D."/>
            <person name="Vollmers J."/>
            <person name="Rivas-Marin E."/>
            <person name="Kohn T."/>
            <person name="Peeters S.H."/>
            <person name="Heuer A."/>
            <person name="Rast P."/>
            <person name="Oberbeckmann S."/>
            <person name="Bunk B."/>
            <person name="Jeske O."/>
            <person name="Meyerdierks A."/>
            <person name="Storesund J.E."/>
            <person name="Kallscheuer N."/>
            <person name="Luecker S."/>
            <person name="Lage O.M."/>
            <person name="Pohl T."/>
            <person name="Merkel B.J."/>
            <person name="Hornburger P."/>
            <person name="Mueller R.-W."/>
            <person name="Bruemmer F."/>
            <person name="Labrenz M."/>
            <person name="Spormann A.M."/>
            <person name="Op den Camp H."/>
            <person name="Overmann J."/>
            <person name="Amann R."/>
            <person name="Jetten M.S.M."/>
            <person name="Mascher T."/>
            <person name="Medema M.H."/>
            <person name="Devos D.P."/>
            <person name="Kaster A.-K."/>
            <person name="Ovreas L."/>
            <person name="Rohde M."/>
            <person name="Galperin M.Y."/>
            <person name="Jogler C."/>
        </authorList>
    </citation>
    <scope>NUCLEOTIDE SEQUENCE [LARGE SCALE GENOMIC DNA]</scope>
    <source>
        <strain evidence="2 3">CA12</strain>
    </source>
</reference>
<proteinExistence type="predicted"/>
<dbReference type="AlphaFoldDB" id="A0A517P9R8"/>
<dbReference type="Proteomes" id="UP000318741">
    <property type="component" value="Chromosome"/>
</dbReference>
<evidence type="ECO:0000313" key="3">
    <source>
        <dbReference type="Proteomes" id="UP000318741"/>
    </source>
</evidence>
<accession>A0A517P9R8</accession>
<dbReference type="KEGG" id="acaf:CA12_22210"/>
<feature type="region of interest" description="Disordered" evidence="1">
    <location>
        <begin position="129"/>
        <end position="194"/>
    </location>
</feature>
<organism evidence="2 3">
    <name type="scientific">Alienimonas californiensis</name>
    <dbReference type="NCBI Taxonomy" id="2527989"/>
    <lineage>
        <taxon>Bacteria</taxon>
        <taxon>Pseudomonadati</taxon>
        <taxon>Planctomycetota</taxon>
        <taxon>Planctomycetia</taxon>
        <taxon>Planctomycetales</taxon>
        <taxon>Planctomycetaceae</taxon>
        <taxon>Alienimonas</taxon>
    </lineage>
</organism>